<gene>
    <name evidence="1" type="ORF">RhiirA5_253760</name>
</gene>
<evidence type="ECO:0000313" key="1">
    <source>
        <dbReference type="EMBL" id="PKC00983.1"/>
    </source>
</evidence>
<dbReference type="Proteomes" id="UP000232722">
    <property type="component" value="Unassembled WGS sequence"/>
</dbReference>
<reference evidence="1 2" key="2">
    <citation type="submission" date="2017-09" db="EMBL/GenBank/DDBJ databases">
        <title>Extensive intraspecific genome diversity in a model arbuscular mycorrhizal fungus.</title>
        <authorList>
            <person name="Chen E.C."/>
            <person name="Morin E."/>
            <person name="Beaudet D."/>
            <person name="Noel J."/>
            <person name="Ndikumana S."/>
            <person name="Charron P."/>
            <person name="St-Onge C."/>
            <person name="Giorgi J."/>
            <person name="Grigoriev I.V."/>
            <person name="Roux C."/>
            <person name="Martin F.M."/>
            <person name="Corradi N."/>
        </authorList>
    </citation>
    <scope>NUCLEOTIDE SEQUENCE [LARGE SCALE GENOMIC DNA]</scope>
    <source>
        <strain evidence="1 2">A5</strain>
    </source>
</reference>
<name>A0A2N0P2G1_9GLOM</name>
<accession>A0A2N0P2G1</accession>
<dbReference type="AlphaFoldDB" id="A0A2N0P2G1"/>
<feature type="non-terminal residue" evidence="1">
    <location>
        <position position="122"/>
    </location>
</feature>
<comment type="caution">
    <text evidence="1">The sequence shown here is derived from an EMBL/GenBank/DDBJ whole genome shotgun (WGS) entry which is preliminary data.</text>
</comment>
<dbReference type="EMBL" id="LLXJ01001730">
    <property type="protein sequence ID" value="PKC00983.1"/>
    <property type="molecule type" value="Genomic_DNA"/>
</dbReference>
<proteinExistence type="predicted"/>
<organism evidence="1 2">
    <name type="scientific">Rhizophagus irregularis</name>
    <dbReference type="NCBI Taxonomy" id="588596"/>
    <lineage>
        <taxon>Eukaryota</taxon>
        <taxon>Fungi</taxon>
        <taxon>Fungi incertae sedis</taxon>
        <taxon>Mucoromycota</taxon>
        <taxon>Glomeromycotina</taxon>
        <taxon>Glomeromycetes</taxon>
        <taxon>Glomerales</taxon>
        <taxon>Glomeraceae</taxon>
        <taxon>Rhizophagus</taxon>
    </lineage>
</organism>
<reference evidence="1 2" key="1">
    <citation type="submission" date="2016-04" db="EMBL/GenBank/DDBJ databases">
        <title>Genome analyses suggest a sexual origin of heterokaryosis in a supposedly ancient asexual fungus.</title>
        <authorList>
            <person name="Ropars J."/>
            <person name="Sedzielewska K."/>
            <person name="Noel J."/>
            <person name="Charron P."/>
            <person name="Farinelli L."/>
            <person name="Marton T."/>
            <person name="Kruger M."/>
            <person name="Pelin A."/>
            <person name="Brachmann A."/>
            <person name="Corradi N."/>
        </authorList>
    </citation>
    <scope>NUCLEOTIDE SEQUENCE [LARGE SCALE GENOMIC DNA]</scope>
    <source>
        <strain evidence="1 2">A5</strain>
    </source>
</reference>
<feature type="non-terminal residue" evidence="1">
    <location>
        <position position="1"/>
    </location>
</feature>
<protein>
    <submittedName>
        <fullName evidence="1">Uncharacterized protein</fullName>
    </submittedName>
</protein>
<evidence type="ECO:0000313" key="2">
    <source>
        <dbReference type="Proteomes" id="UP000232722"/>
    </source>
</evidence>
<sequence>FIDLYYDDFGTFRNVYHSLGGVYVQIGNMPINERMRLKNHFVLGFVPFGGSFDEFIKPFITEMKILEKGKIMNVQGNECVVIASLGDITADLPQGNDLAGVKRHSANRGCRTCNAAKDSLTS</sequence>